<dbReference type="RefSeq" id="WP_012122420.1">
    <property type="nucleotide sequence ID" value="NC_009767.1"/>
</dbReference>
<name>A7NR01_ROSCS</name>
<sequence length="364" mass="37889">MRHGVRLLALLVCVASGWLLALMAGSASRPLRAQSSGGYALRFYGNGVSDIDRVKVRIDPQVPADVGGDFTIEFWLKTTAAVGACSPGSSGAGWITGRTIIDRDVYGNGDYGDYGISLAAGRICFGVERGATGTTIYGSTNVANGQWRHIAVTRSASSGQMRIFVDGQLDAQGTGPTGDISYRDGRATAYPNSDPFLVFGAEKHDAGSEYPSYAGLLDDIRISNGVRYTGVFTRPTAPHAVDGQTVALYRFDEGSGTTIIDSAPDGGSPGERRFGGSPAGPVYVADIPFSGALPSATPTRTVTPISGPLPSATSTPTATPTMTSVAFTATVTSTPTRTTNPTITPIVGISPLKPRAFLPFVQKP</sequence>
<dbReference type="Pfam" id="PF13385">
    <property type="entry name" value="Laminin_G_3"/>
    <property type="match status" value="1"/>
</dbReference>
<evidence type="ECO:0000313" key="2">
    <source>
        <dbReference type="EMBL" id="ABU59997.1"/>
    </source>
</evidence>
<dbReference type="Proteomes" id="UP000000263">
    <property type="component" value="Chromosome"/>
</dbReference>
<dbReference type="EMBL" id="CP000804">
    <property type="protein sequence ID" value="ABU59997.1"/>
    <property type="molecule type" value="Genomic_DNA"/>
</dbReference>
<reference evidence="2 3" key="1">
    <citation type="submission" date="2007-08" db="EMBL/GenBank/DDBJ databases">
        <title>Complete sequence of Roseiflexus castenholzii DSM 13941.</title>
        <authorList>
            <consortium name="US DOE Joint Genome Institute"/>
            <person name="Copeland A."/>
            <person name="Lucas S."/>
            <person name="Lapidus A."/>
            <person name="Barry K."/>
            <person name="Glavina del Rio T."/>
            <person name="Dalin E."/>
            <person name="Tice H."/>
            <person name="Pitluck S."/>
            <person name="Thompson L.S."/>
            <person name="Brettin T."/>
            <person name="Bruce D."/>
            <person name="Detter J.C."/>
            <person name="Han C."/>
            <person name="Tapia R."/>
            <person name="Schmutz J."/>
            <person name="Larimer F."/>
            <person name="Land M."/>
            <person name="Hauser L."/>
            <person name="Kyrpides N."/>
            <person name="Mikhailova N."/>
            <person name="Bryant D.A."/>
            <person name="Hanada S."/>
            <person name="Tsukatani Y."/>
            <person name="Richardson P."/>
        </authorList>
    </citation>
    <scope>NUCLEOTIDE SEQUENCE [LARGE SCALE GENOMIC DNA]</scope>
    <source>
        <strain evidence="3">DSM 13941 / HLO8</strain>
    </source>
</reference>
<dbReference type="AlphaFoldDB" id="A7NR01"/>
<gene>
    <name evidence="2" type="ordered locus">Rcas_3964</name>
</gene>
<dbReference type="eggNOG" id="COG3266">
    <property type="taxonomic scope" value="Bacteria"/>
</dbReference>
<feature type="region of interest" description="Disordered" evidence="1">
    <location>
        <begin position="300"/>
        <end position="320"/>
    </location>
</feature>
<feature type="compositionally biased region" description="Low complexity" evidence="1">
    <location>
        <begin position="310"/>
        <end position="320"/>
    </location>
</feature>
<dbReference type="STRING" id="383372.Rcas_3964"/>
<dbReference type="HOGENOM" id="CLU_051808_0_0_0"/>
<accession>A7NR01</accession>
<dbReference type="InterPro" id="IPR013320">
    <property type="entry name" value="ConA-like_dom_sf"/>
</dbReference>
<evidence type="ECO:0000256" key="1">
    <source>
        <dbReference type="SAM" id="MobiDB-lite"/>
    </source>
</evidence>
<protein>
    <submittedName>
        <fullName evidence="2">LamG domain protein jellyroll fold domain protein</fullName>
    </submittedName>
</protein>
<organism evidence="2 3">
    <name type="scientific">Roseiflexus castenholzii (strain DSM 13941 / HLO8)</name>
    <dbReference type="NCBI Taxonomy" id="383372"/>
    <lineage>
        <taxon>Bacteria</taxon>
        <taxon>Bacillati</taxon>
        <taxon>Chloroflexota</taxon>
        <taxon>Chloroflexia</taxon>
        <taxon>Chloroflexales</taxon>
        <taxon>Roseiflexineae</taxon>
        <taxon>Roseiflexaceae</taxon>
        <taxon>Roseiflexus</taxon>
    </lineage>
</organism>
<dbReference type="Gene3D" id="2.60.120.200">
    <property type="match status" value="1"/>
</dbReference>
<proteinExistence type="predicted"/>
<evidence type="ECO:0000313" key="3">
    <source>
        <dbReference type="Proteomes" id="UP000000263"/>
    </source>
</evidence>
<dbReference type="KEGG" id="rca:Rcas_3964"/>
<dbReference type="SUPFAM" id="SSF49899">
    <property type="entry name" value="Concanavalin A-like lectins/glucanases"/>
    <property type="match status" value="1"/>
</dbReference>
<keyword evidence="3" id="KW-1185">Reference proteome</keyword>